<feature type="compositionally biased region" description="Acidic residues" evidence="1">
    <location>
        <begin position="1166"/>
        <end position="1234"/>
    </location>
</feature>
<feature type="compositionally biased region" description="Polar residues" evidence="1">
    <location>
        <begin position="1137"/>
        <end position="1151"/>
    </location>
</feature>
<proteinExistence type="predicted"/>
<feature type="region of interest" description="Disordered" evidence="1">
    <location>
        <begin position="168"/>
        <end position="204"/>
    </location>
</feature>
<dbReference type="AlphaFoldDB" id="A0AAD7KD17"/>
<evidence type="ECO:0000256" key="2">
    <source>
        <dbReference type="SAM" id="SignalP"/>
    </source>
</evidence>
<feature type="compositionally biased region" description="Pro residues" evidence="1">
    <location>
        <begin position="87"/>
        <end position="105"/>
    </location>
</feature>
<evidence type="ECO:0000256" key="1">
    <source>
        <dbReference type="SAM" id="MobiDB-lite"/>
    </source>
</evidence>
<reference evidence="3" key="1">
    <citation type="submission" date="2023-03" db="EMBL/GenBank/DDBJ databases">
        <title>Massive genome expansion in bonnet fungi (Mycena s.s.) driven by repeated elements and novel gene families across ecological guilds.</title>
        <authorList>
            <consortium name="Lawrence Berkeley National Laboratory"/>
            <person name="Harder C.B."/>
            <person name="Miyauchi S."/>
            <person name="Viragh M."/>
            <person name="Kuo A."/>
            <person name="Thoen E."/>
            <person name="Andreopoulos B."/>
            <person name="Lu D."/>
            <person name="Skrede I."/>
            <person name="Drula E."/>
            <person name="Henrissat B."/>
            <person name="Morin E."/>
            <person name="Kohler A."/>
            <person name="Barry K."/>
            <person name="LaButti K."/>
            <person name="Morin E."/>
            <person name="Salamov A."/>
            <person name="Lipzen A."/>
            <person name="Mereny Z."/>
            <person name="Hegedus B."/>
            <person name="Baldrian P."/>
            <person name="Stursova M."/>
            <person name="Weitz H."/>
            <person name="Taylor A."/>
            <person name="Grigoriev I.V."/>
            <person name="Nagy L.G."/>
            <person name="Martin F."/>
            <person name="Kauserud H."/>
        </authorList>
    </citation>
    <scope>NUCLEOTIDE SEQUENCE</scope>
    <source>
        <strain evidence="3">CBHHK188m</strain>
    </source>
</reference>
<evidence type="ECO:0000313" key="3">
    <source>
        <dbReference type="EMBL" id="KAJ7782271.1"/>
    </source>
</evidence>
<feature type="signal peptide" evidence="2">
    <location>
        <begin position="1"/>
        <end position="22"/>
    </location>
</feature>
<name>A0AAD7KD17_9AGAR</name>
<feature type="region of interest" description="Disordered" evidence="1">
    <location>
        <begin position="747"/>
        <end position="774"/>
    </location>
</feature>
<dbReference type="InterPro" id="IPR041078">
    <property type="entry name" value="Plavaka"/>
</dbReference>
<keyword evidence="2" id="KW-0732">Signal</keyword>
<feature type="region of interest" description="Disordered" evidence="1">
    <location>
        <begin position="69"/>
        <end position="112"/>
    </location>
</feature>
<comment type="caution">
    <text evidence="3">The sequence shown here is derived from an EMBL/GenBank/DDBJ whole genome shotgun (WGS) entry which is preliminary data.</text>
</comment>
<dbReference type="Pfam" id="PF18759">
    <property type="entry name" value="Plavaka"/>
    <property type="match status" value="1"/>
</dbReference>
<organism evidence="3 4">
    <name type="scientific">Mycena maculata</name>
    <dbReference type="NCBI Taxonomy" id="230809"/>
    <lineage>
        <taxon>Eukaryota</taxon>
        <taxon>Fungi</taxon>
        <taxon>Dikarya</taxon>
        <taxon>Basidiomycota</taxon>
        <taxon>Agaricomycotina</taxon>
        <taxon>Agaricomycetes</taxon>
        <taxon>Agaricomycetidae</taxon>
        <taxon>Agaricales</taxon>
        <taxon>Marasmiineae</taxon>
        <taxon>Mycenaceae</taxon>
        <taxon>Mycena</taxon>
    </lineage>
</organism>
<feature type="region of interest" description="Disordered" evidence="1">
    <location>
        <begin position="1137"/>
        <end position="1234"/>
    </location>
</feature>
<evidence type="ECO:0000313" key="4">
    <source>
        <dbReference type="Proteomes" id="UP001215280"/>
    </source>
</evidence>
<evidence type="ECO:0008006" key="5">
    <source>
        <dbReference type="Google" id="ProtNLM"/>
    </source>
</evidence>
<feature type="compositionally biased region" description="Basic residues" evidence="1">
    <location>
        <begin position="753"/>
        <end position="762"/>
    </location>
</feature>
<dbReference type="Proteomes" id="UP001215280">
    <property type="component" value="Unassembled WGS sequence"/>
</dbReference>
<keyword evidence="4" id="KW-1185">Reference proteome</keyword>
<feature type="compositionally biased region" description="Basic and acidic residues" evidence="1">
    <location>
        <begin position="1152"/>
        <end position="1164"/>
    </location>
</feature>
<accession>A0AAD7KD17</accession>
<gene>
    <name evidence="3" type="ORF">DFH07DRAFT_1055114</name>
</gene>
<protein>
    <recommendedName>
        <fullName evidence="5">C2H2-type domain-containing protein</fullName>
    </recommendedName>
</protein>
<feature type="compositionally biased region" description="Basic and acidic residues" evidence="1">
    <location>
        <begin position="168"/>
        <end position="184"/>
    </location>
</feature>
<feature type="chain" id="PRO_5042135313" description="C2H2-type domain-containing protein" evidence="2">
    <location>
        <begin position="23"/>
        <end position="1234"/>
    </location>
</feature>
<sequence length="1234" mass="139290">MRAFLVLFFCALVMVLSEVCSAKCPRHFPMTDGLHRHRPTCAATKKLQRELTLRRQARVQALKNHVKVTPPTVPFEEPPSSLTPLHSPSPEPIPSPLATPPPPPLTNAGRPRRNYRLPMRFEDVLPEPPAAVAVAPEPPSGPRRVILHVRDTMRSVCNRFGLLREYPHRPSYDPDSLLKPEDLANVHVPPPPEEPSDDPPTMSLDPPWPFRNMSIYRLMHWANSGSNSKSEGEVTRLVSEVISADDFRAEDLADFNANRENKVLDASDKAGDDRDVPWLKDGWKEASVDIEIPSGVKNTPARTFSVPGLHHRSLVQVIRAAFSEVMALQFHLTPFKRFRTKSSGTEERVYDEVYASDAWLEAHNTLQKSPREPDCKLERVIAGLMFWSDSTHLANFGTAKAWPLYLYLPICLSMFVLVRPLARAITSHTFHRSLTPSMTSLRDLSPANPAEPVFSHIVWKLMLDNEFIEAYEHGIVIRCTDGIWRRVYPRIFTYSADYPEKVLLATIRDKGYCPCPRCLILKTDFPKMGFLHDVRARLNLARTYFWNKVTAARTLIYKTALAINNKRIDAVLQAFSLVPTLNAFGGKLGRFGFNFHPMFVVDHLHEWSLGVWKATFAHIVRVLYAAVPSGAAVSTLNSRFRQIPSFGRGTVRRFCSDVSAMKKLAGHNYDNLLVNIIPCVEGLLPEPFNSRLMTTLFRLSEWNAFAKLRMHTDTTLELFEESTAVIGRELRSFAATTQAEYKTVELPGETASRARRGARKKATGNPLSAGPPPAPLGPAKGKFLNLHTYKFHALGDYPPTIRLFSTTDSYSTQTGELAHRLVKRLYNRTNKIDATKQIVRLERRETRIRRAKQAADTPKNRAATTRFSENDGSAYTGLDAHHHMSKLRRDPIHLLRFVQENAHDPAKKRFIPKLKDHLLSRLVGRSFDGDETEYSDTDRNTIKIVQHKIFPVHTLRVNFTTYDMRRDQDTINPRSQPNVMVLSPETTANAHPFWYARVLGIFHLNVVHTGAESKDDSAQHMEFLWVRWYGTEPGYRSGFKAARLPKIGFVPDTDEYAFGFLDPSLVLRGCHIVPAFAAGRTSTLLTVTDGEVTAARAVGETDDWENFYVIIWVDRDMFMRYLGDSVGHLVHNKSAWQGNNDGDVNSLPSDDTDPRASTETHGLTDDTVDIDAEMEGPGEEEDVDDSDEEEEDVELGGDDDGNGNESEDEDVNDDESDDESESEDLFDDEGFLDI</sequence>
<dbReference type="EMBL" id="JARJLG010000003">
    <property type="protein sequence ID" value="KAJ7782271.1"/>
    <property type="molecule type" value="Genomic_DNA"/>
</dbReference>